<keyword evidence="1 4" id="KW-0479">Metal-binding</keyword>
<evidence type="ECO:0000313" key="8">
    <source>
        <dbReference type="Proteomes" id="UP000001357"/>
    </source>
</evidence>
<reference evidence="7 8" key="1">
    <citation type="journal article" date="2008" name="Nature">
        <title>The genome of the choanoflagellate Monosiga brevicollis and the origin of metazoans.</title>
        <authorList>
            <consortium name="JGI Sequencing"/>
            <person name="King N."/>
            <person name="Westbrook M.J."/>
            <person name="Young S.L."/>
            <person name="Kuo A."/>
            <person name="Abedin M."/>
            <person name="Chapman J."/>
            <person name="Fairclough S."/>
            <person name="Hellsten U."/>
            <person name="Isogai Y."/>
            <person name="Letunic I."/>
            <person name="Marr M."/>
            <person name="Pincus D."/>
            <person name="Putnam N."/>
            <person name="Rokas A."/>
            <person name="Wright K.J."/>
            <person name="Zuzow R."/>
            <person name="Dirks W."/>
            <person name="Good M."/>
            <person name="Goodstein D."/>
            <person name="Lemons D."/>
            <person name="Li W."/>
            <person name="Lyons J.B."/>
            <person name="Morris A."/>
            <person name="Nichols S."/>
            <person name="Richter D.J."/>
            <person name="Salamov A."/>
            <person name="Bork P."/>
            <person name="Lim W.A."/>
            <person name="Manning G."/>
            <person name="Miller W.T."/>
            <person name="McGinnis W."/>
            <person name="Shapiro H."/>
            <person name="Tjian R."/>
            <person name="Grigoriev I.V."/>
            <person name="Rokhsar D."/>
        </authorList>
    </citation>
    <scope>NUCLEOTIDE SEQUENCE [LARGE SCALE GENOMIC DNA]</scope>
    <source>
        <strain evidence="8">MX1 / ATCC 50154</strain>
    </source>
</reference>
<organism evidence="7 8">
    <name type="scientific">Monosiga brevicollis</name>
    <name type="common">Choanoflagellate</name>
    <dbReference type="NCBI Taxonomy" id="81824"/>
    <lineage>
        <taxon>Eukaryota</taxon>
        <taxon>Choanoflagellata</taxon>
        <taxon>Craspedida</taxon>
        <taxon>Salpingoecidae</taxon>
        <taxon>Monosiga</taxon>
    </lineage>
</organism>
<feature type="region of interest" description="Disordered" evidence="5">
    <location>
        <begin position="79"/>
        <end position="108"/>
    </location>
</feature>
<dbReference type="SMART" id="SM00356">
    <property type="entry name" value="ZnF_C3H1"/>
    <property type="match status" value="1"/>
</dbReference>
<keyword evidence="8" id="KW-1185">Reference proteome</keyword>
<name>A9VCC8_MONBE</name>
<dbReference type="PROSITE" id="PS50103">
    <property type="entry name" value="ZF_C3H1"/>
    <property type="match status" value="1"/>
</dbReference>
<dbReference type="PANTHER" id="PTHR36971">
    <property type="entry name" value="UNNAMED PRODUCT"/>
    <property type="match status" value="1"/>
</dbReference>
<evidence type="ECO:0000313" key="7">
    <source>
        <dbReference type="EMBL" id="EDQ84877.1"/>
    </source>
</evidence>
<dbReference type="OMA" id="VFRIFLM"/>
<dbReference type="PANTHER" id="PTHR36971:SF1">
    <property type="entry name" value="METHYLTRANSFERASE DOMAIN-CONTAINING PROTEIN"/>
    <property type="match status" value="1"/>
</dbReference>
<feature type="domain" description="C3H1-type" evidence="6">
    <location>
        <begin position="46"/>
        <end position="74"/>
    </location>
</feature>
<keyword evidence="2 4" id="KW-0863">Zinc-finger</keyword>
<dbReference type="GO" id="GO:0008270">
    <property type="term" value="F:zinc ion binding"/>
    <property type="evidence" value="ECO:0007669"/>
    <property type="project" value="UniProtKB-KW"/>
</dbReference>
<sequence>MEARYAVQCDLCGEMVKVGERIWPARDVQGRNAWRHEACMVSAGLTLERPTCKHFSRTGTCRYGDACFFQHIAAASDQVGQAPSDGTDGSPVKPASEQAGKRQRRRVRKDLRASAVRRFLLDTFGRQTLMQGSGILDVASGKGELAFELSRLSGIPVTTVEPRELQPVAFARRLRGGWYFRNQALAGYNVGQTLEEIRARLAPLRHVRACFILNKQSEPTFEPIQDSRGLLNATSRYADPQRAHDFLPLDTEQQAASPESEQDAPKPIEEHVEVMPLAEGTSLLETASVFVGLHPDSATDALIRCALAFRKPFAVIPCCVHAKEHPGRRLTDGTPVVQYDQLLQFYHELVPALRSATLPFEGRNTCLYWHPDFVVAEHEEIA</sequence>
<dbReference type="InterPro" id="IPR036855">
    <property type="entry name" value="Znf_CCCH_sf"/>
</dbReference>
<evidence type="ECO:0000259" key="6">
    <source>
        <dbReference type="PROSITE" id="PS50103"/>
    </source>
</evidence>
<dbReference type="eggNOG" id="ENOG502QVWK">
    <property type="taxonomic scope" value="Eukaryota"/>
</dbReference>
<dbReference type="Proteomes" id="UP000001357">
    <property type="component" value="Unassembled WGS sequence"/>
</dbReference>
<accession>A9VCC8</accession>
<evidence type="ECO:0000256" key="3">
    <source>
        <dbReference type="ARBA" id="ARBA00022833"/>
    </source>
</evidence>
<dbReference type="Pfam" id="PF00642">
    <property type="entry name" value="zf-CCCH"/>
    <property type="match status" value="1"/>
</dbReference>
<dbReference type="InParanoid" id="A9VCC8"/>
<proteinExistence type="predicted"/>
<dbReference type="EMBL" id="CH991580">
    <property type="protein sequence ID" value="EDQ84877.1"/>
    <property type="molecule type" value="Genomic_DNA"/>
</dbReference>
<dbReference type="GeneID" id="5895593"/>
<dbReference type="KEGG" id="mbr:MONBRDRAFT_12466"/>
<dbReference type="InterPro" id="IPR000571">
    <property type="entry name" value="Znf_CCCH"/>
</dbReference>
<dbReference type="SUPFAM" id="SSF90229">
    <property type="entry name" value="CCCH zinc finger"/>
    <property type="match status" value="1"/>
</dbReference>
<dbReference type="Gene3D" id="4.10.1000.10">
    <property type="entry name" value="Zinc finger, CCCH-type"/>
    <property type="match status" value="1"/>
</dbReference>
<dbReference type="RefSeq" id="XP_001750378.1">
    <property type="nucleotide sequence ID" value="XM_001750326.1"/>
</dbReference>
<evidence type="ECO:0000256" key="4">
    <source>
        <dbReference type="PROSITE-ProRule" id="PRU00723"/>
    </source>
</evidence>
<dbReference type="AlphaFoldDB" id="A9VCC8"/>
<feature type="zinc finger region" description="C3H1-type" evidence="4">
    <location>
        <begin position="46"/>
        <end position="74"/>
    </location>
</feature>
<protein>
    <recommendedName>
        <fullName evidence="6">C3H1-type domain-containing protein</fullName>
    </recommendedName>
</protein>
<evidence type="ECO:0000256" key="1">
    <source>
        <dbReference type="ARBA" id="ARBA00022723"/>
    </source>
</evidence>
<evidence type="ECO:0000256" key="5">
    <source>
        <dbReference type="SAM" id="MobiDB-lite"/>
    </source>
</evidence>
<gene>
    <name evidence="7" type="ORF">MONBRDRAFT_12466</name>
</gene>
<keyword evidence="3 4" id="KW-0862">Zinc</keyword>
<evidence type="ECO:0000256" key="2">
    <source>
        <dbReference type="ARBA" id="ARBA00022771"/>
    </source>
</evidence>